<proteinExistence type="predicted"/>
<accession>A0A853IL37</accession>
<protein>
    <recommendedName>
        <fullName evidence="4">RHS repeat-associated core domain-containing protein</fullName>
    </recommendedName>
</protein>
<reference evidence="2 3" key="1">
    <citation type="submission" date="2020-07" db="EMBL/GenBank/DDBJ databases">
        <title>Endozoicomonas sp. nov., isolated from sediment.</title>
        <authorList>
            <person name="Gu T."/>
        </authorList>
    </citation>
    <scope>NUCLEOTIDE SEQUENCE [LARGE SCALE GENOMIC DNA]</scope>
    <source>
        <strain evidence="2 3">SM1973</strain>
    </source>
</reference>
<gene>
    <name evidence="2" type="ORF">H0A36_27620</name>
</gene>
<evidence type="ECO:0008006" key="4">
    <source>
        <dbReference type="Google" id="ProtNLM"/>
    </source>
</evidence>
<evidence type="ECO:0000313" key="3">
    <source>
        <dbReference type="Proteomes" id="UP000569732"/>
    </source>
</evidence>
<dbReference type="Proteomes" id="UP000569732">
    <property type="component" value="Unassembled WGS sequence"/>
</dbReference>
<keyword evidence="3" id="KW-1185">Reference proteome</keyword>
<name>A0A853IL37_9GAMM</name>
<dbReference type="EMBL" id="JACCKB010000146">
    <property type="protein sequence ID" value="NYZ69785.1"/>
    <property type="molecule type" value="Genomic_DNA"/>
</dbReference>
<dbReference type="Gene3D" id="2.180.10.10">
    <property type="entry name" value="RHS repeat-associated core"/>
    <property type="match status" value="1"/>
</dbReference>
<evidence type="ECO:0000313" key="2">
    <source>
        <dbReference type="EMBL" id="NYZ69785.1"/>
    </source>
</evidence>
<keyword evidence="1" id="KW-0812">Transmembrane</keyword>
<keyword evidence="1" id="KW-0472">Membrane</keyword>
<dbReference type="RefSeq" id="WP_289623325.1">
    <property type="nucleotide sequence ID" value="NZ_JACCKB010000146.1"/>
</dbReference>
<feature type="non-terminal residue" evidence="2">
    <location>
        <position position="1"/>
    </location>
</feature>
<dbReference type="AlphaFoldDB" id="A0A853IL37"/>
<evidence type="ECO:0000256" key="1">
    <source>
        <dbReference type="SAM" id="Phobius"/>
    </source>
</evidence>
<dbReference type="NCBIfam" id="TIGR03696">
    <property type="entry name" value="Rhs_assc_core"/>
    <property type="match status" value="1"/>
</dbReference>
<keyword evidence="1" id="KW-1133">Transmembrane helix</keyword>
<organism evidence="2 3">
    <name type="scientific">Spartinivicinus marinus</name>
    <dbReference type="NCBI Taxonomy" id="2994442"/>
    <lineage>
        <taxon>Bacteria</taxon>
        <taxon>Pseudomonadati</taxon>
        <taxon>Pseudomonadota</taxon>
        <taxon>Gammaproteobacteria</taxon>
        <taxon>Oceanospirillales</taxon>
        <taxon>Zooshikellaceae</taxon>
        <taxon>Spartinivicinus</taxon>
    </lineage>
</organism>
<comment type="caution">
    <text evidence="2">The sequence shown here is derived from an EMBL/GenBank/DDBJ whole genome shotgun (WGS) entry which is preliminary data.</text>
</comment>
<dbReference type="InterPro" id="IPR022385">
    <property type="entry name" value="Rhs_assc_core"/>
</dbReference>
<sequence>YIESDPIGLEGGLNTYGYAYQNPLSYTDPTGEHAGVTITVVLAVIAGVTYVKKIYKQEKCQEKCLEDHKDECDRGDTSGLTKCKTDCVIETWSTGFKKAPWVKRM</sequence>
<feature type="transmembrane region" description="Helical" evidence="1">
    <location>
        <begin position="33"/>
        <end position="51"/>
    </location>
</feature>